<dbReference type="PROSITE" id="PS51716">
    <property type="entry name" value="G_IRG"/>
    <property type="match status" value="1"/>
</dbReference>
<dbReference type="PANTHER" id="PTHR14143:SF1">
    <property type="entry name" value="IRG-TYPE G DOMAIN-CONTAINING PROTEIN"/>
    <property type="match status" value="1"/>
</dbReference>
<dbReference type="SUPFAM" id="SSF52540">
    <property type="entry name" value="P-loop containing nucleoside triphosphate hydrolases"/>
    <property type="match status" value="1"/>
</dbReference>
<dbReference type="Pfam" id="PF05049">
    <property type="entry name" value="IIGP"/>
    <property type="match status" value="1"/>
</dbReference>
<keyword evidence="5" id="KW-1185">Reference proteome</keyword>
<evidence type="ECO:0000313" key="4">
    <source>
        <dbReference type="EMBL" id="KAF9068808.1"/>
    </source>
</evidence>
<dbReference type="Gene3D" id="3.40.50.300">
    <property type="entry name" value="P-loop containing nucleotide triphosphate hydrolases"/>
    <property type="match status" value="1"/>
</dbReference>
<dbReference type="OrthoDB" id="422720at2759"/>
<feature type="compositionally biased region" description="Basic and acidic residues" evidence="2">
    <location>
        <begin position="75"/>
        <end position="92"/>
    </location>
</feature>
<proteinExistence type="inferred from homology"/>
<feature type="compositionally biased region" description="Low complexity" evidence="2">
    <location>
        <begin position="15"/>
        <end position="24"/>
    </location>
</feature>
<evidence type="ECO:0000256" key="2">
    <source>
        <dbReference type="SAM" id="MobiDB-lite"/>
    </source>
</evidence>
<dbReference type="InterPro" id="IPR007743">
    <property type="entry name" value="Immunity-related_GTPase-like"/>
</dbReference>
<evidence type="ECO:0000256" key="1">
    <source>
        <dbReference type="ARBA" id="ARBA00005429"/>
    </source>
</evidence>
<feature type="region of interest" description="Disordered" evidence="2">
    <location>
        <begin position="716"/>
        <end position="736"/>
    </location>
</feature>
<sequence length="736" mass="82885">MAMKSRVATLLSLKNKGSKASIKKSSIDELRSEKDDLESRFDKLQEECTTHQQTAEDAQAAKNQAEVEKRIAVEEARTAKEESRVAKEELEKAQSGAHNAIEEKTKADEEKEAALRDAADQIEAAKRQASDAEASLAAATREAEDQVKRALEAQRVAEQNAIDEKAKREEAETAKVTIEQELERKVADALESQRFAEAERDTALKDVEDAAAARGEAERNALEEQRVREVAEAKSLEAQSVAEAKVLESQEAMLAWEEARIQFAHMEQSKLDAEHNAALEKAAREQAEVDMRLAEIVSRDLADQVRDLRGEKEMLLDKLQNFEESFVRTQEELVAAQTELANAAESRETIELESERRVEELTVLVSEWRDRAEDARTMKEDFERAAEKARDAQYDAQRQAEEYRRAKEKAETEKRNAEKLAQRLEAQAKKDREESGLRQEEAERNAKRALESLDDAQVKWTQGVHPTSSPSESQIDAIRKTRQFREGAFHVAVAGLTGTGKSSLINALMGIINGTPESIPTGTQSYTKAVGRYIDARRNYPHIWYDVPGAGTPSSPTWNYFNSQAIYVFDAVIVLWDNRLSEIDISVLNSCLRLKIPTFIVRSKSDTHVMNIEDRMRDIIDVDPTLTNKDRKSRYSVIPFSARAEYISETRQSVDIALNGAGLPSMKVYMVSNKSIQKIVQGDKNMRNVRIIDEFDLLNDIWALRRAIARSKSPALNRVNGSPRLKNMRANTSPLV</sequence>
<dbReference type="Proteomes" id="UP000772434">
    <property type="component" value="Unassembled WGS sequence"/>
</dbReference>
<evidence type="ECO:0000259" key="3">
    <source>
        <dbReference type="PROSITE" id="PS51716"/>
    </source>
</evidence>
<feature type="compositionally biased region" description="Basic and acidic residues" evidence="2">
    <location>
        <begin position="100"/>
        <end position="130"/>
    </location>
</feature>
<feature type="compositionally biased region" description="Basic and acidic residues" evidence="2">
    <location>
        <begin position="194"/>
        <end position="208"/>
    </location>
</feature>
<protein>
    <recommendedName>
        <fullName evidence="3">IRG-type G domain-containing protein</fullName>
    </recommendedName>
</protein>
<gene>
    <name evidence="4" type="ORF">BDP27DRAFT_1421626</name>
</gene>
<comment type="similarity">
    <text evidence="1">Belongs to the TRAFAC class dynamin-like GTPase superfamily. IRG family.</text>
</comment>
<feature type="region of interest" description="Disordered" evidence="2">
    <location>
        <begin position="75"/>
        <end position="148"/>
    </location>
</feature>
<evidence type="ECO:0000313" key="5">
    <source>
        <dbReference type="Proteomes" id="UP000772434"/>
    </source>
</evidence>
<feature type="region of interest" description="Disordered" evidence="2">
    <location>
        <begin position="382"/>
        <end position="445"/>
    </location>
</feature>
<accession>A0A9P5U8C3</accession>
<feature type="compositionally biased region" description="Basic and acidic residues" evidence="2">
    <location>
        <begin position="25"/>
        <end position="34"/>
    </location>
</feature>
<dbReference type="InterPro" id="IPR027417">
    <property type="entry name" value="P-loop_NTPase"/>
</dbReference>
<dbReference type="AlphaFoldDB" id="A0A9P5U8C3"/>
<feature type="compositionally biased region" description="Basic and acidic residues" evidence="2">
    <location>
        <begin position="215"/>
        <end position="225"/>
    </location>
</feature>
<dbReference type="InterPro" id="IPR030385">
    <property type="entry name" value="G_IRG_dom"/>
</dbReference>
<name>A0A9P5U8C3_9AGAR</name>
<feature type="region of interest" description="Disordered" evidence="2">
    <location>
        <begin position="191"/>
        <end position="225"/>
    </location>
</feature>
<comment type="caution">
    <text evidence="4">The sequence shown here is derived from an EMBL/GenBank/DDBJ whole genome shotgun (WGS) entry which is preliminary data.</text>
</comment>
<dbReference type="EMBL" id="JADNRY010000057">
    <property type="protein sequence ID" value="KAF9068808.1"/>
    <property type="molecule type" value="Genomic_DNA"/>
</dbReference>
<feature type="region of interest" description="Disordered" evidence="2">
    <location>
        <begin position="15"/>
        <end position="34"/>
    </location>
</feature>
<dbReference type="GO" id="GO:0005525">
    <property type="term" value="F:GTP binding"/>
    <property type="evidence" value="ECO:0007669"/>
    <property type="project" value="InterPro"/>
</dbReference>
<reference evidence="4" key="1">
    <citation type="submission" date="2020-11" db="EMBL/GenBank/DDBJ databases">
        <authorList>
            <consortium name="DOE Joint Genome Institute"/>
            <person name="Ahrendt S."/>
            <person name="Riley R."/>
            <person name="Andreopoulos W."/>
            <person name="Labutti K."/>
            <person name="Pangilinan J."/>
            <person name="Ruiz-Duenas F.J."/>
            <person name="Barrasa J.M."/>
            <person name="Sanchez-Garcia M."/>
            <person name="Camarero S."/>
            <person name="Miyauchi S."/>
            <person name="Serrano A."/>
            <person name="Linde D."/>
            <person name="Babiker R."/>
            <person name="Drula E."/>
            <person name="Ayuso-Fernandez I."/>
            <person name="Pacheco R."/>
            <person name="Padilla G."/>
            <person name="Ferreira P."/>
            <person name="Barriuso J."/>
            <person name="Kellner H."/>
            <person name="Castanera R."/>
            <person name="Alfaro M."/>
            <person name="Ramirez L."/>
            <person name="Pisabarro A.G."/>
            <person name="Kuo A."/>
            <person name="Tritt A."/>
            <person name="Lipzen A."/>
            <person name="He G."/>
            <person name="Yan M."/>
            <person name="Ng V."/>
            <person name="Cullen D."/>
            <person name="Martin F."/>
            <person name="Rosso M.-N."/>
            <person name="Henrissat B."/>
            <person name="Hibbett D."/>
            <person name="Martinez A.T."/>
            <person name="Grigoriev I.V."/>
        </authorList>
    </citation>
    <scope>NUCLEOTIDE SEQUENCE</scope>
    <source>
        <strain evidence="4">AH 40177</strain>
    </source>
</reference>
<organism evidence="4 5">
    <name type="scientific">Rhodocollybia butyracea</name>
    <dbReference type="NCBI Taxonomy" id="206335"/>
    <lineage>
        <taxon>Eukaryota</taxon>
        <taxon>Fungi</taxon>
        <taxon>Dikarya</taxon>
        <taxon>Basidiomycota</taxon>
        <taxon>Agaricomycotina</taxon>
        <taxon>Agaricomycetes</taxon>
        <taxon>Agaricomycetidae</taxon>
        <taxon>Agaricales</taxon>
        <taxon>Marasmiineae</taxon>
        <taxon>Omphalotaceae</taxon>
        <taxon>Rhodocollybia</taxon>
    </lineage>
</organism>
<feature type="compositionally biased region" description="Low complexity" evidence="2">
    <location>
        <begin position="131"/>
        <end position="140"/>
    </location>
</feature>
<dbReference type="PANTHER" id="PTHR14143">
    <property type="entry name" value="INTERFERON-INDUCIBLE GTPASE FAMILY MEMBER"/>
    <property type="match status" value="1"/>
</dbReference>
<feature type="domain" description="IRG-type G" evidence="3">
    <location>
        <begin position="487"/>
        <end position="686"/>
    </location>
</feature>
<dbReference type="GO" id="GO:0016020">
    <property type="term" value="C:membrane"/>
    <property type="evidence" value="ECO:0007669"/>
    <property type="project" value="InterPro"/>
</dbReference>